<gene>
    <name evidence="9" type="ORF">C471_15612</name>
</gene>
<dbReference type="STRING" id="1227484.C471_15612"/>
<comment type="subcellular location">
    <subcellularLocation>
        <location evidence="1">Periplasm</location>
    </subcellularLocation>
</comment>
<dbReference type="InterPro" id="IPR008972">
    <property type="entry name" value="Cupredoxin"/>
</dbReference>
<feature type="compositionally biased region" description="Basic and acidic residues" evidence="7">
    <location>
        <begin position="8"/>
        <end position="24"/>
    </location>
</feature>
<keyword evidence="5 9" id="KW-0560">Oxidoreductase</keyword>
<dbReference type="GO" id="GO:0042597">
    <property type="term" value="C:periplasmic space"/>
    <property type="evidence" value="ECO:0007669"/>
    <property type="project" value="UniProtKB-SubCell"/>
</dbReference>
<evidence type="ECO:0000259" key="8">
    <source>
        <dbReference type="PROSITE" id="PS50857"/>
    </source>
</evidence>
<dbReference type="NCBIfam" id="TIGR01409">
    <property type="entry name" value="TAT_signal_seq"/>
    <property type="match status" value="1"/>
</dbReference>
<dbReference type="InterPro" id="IPR002429">
    <property type="entry name" value="CcO_II-like_C"/>
</dbReference>
<organism evidence="9 10">
    <name type="scientific">Halorubrum saccharovorum DSM 1137</name>
    <dbReference type="NCBI Taxonomy" id="1227484"/>
    <lineage>
        <taxon>Archaea</taxon>
        <taxon>Methanobacteriati</taxon>
        <taxon>Methanobacteriota</taxon>
        <taxon>Stenosarchaea group</taxon>
        <taxon>Halobacteria</taxon>
        <taxon>Halobacteriales</taxon>
        <taxon>Haloferacaceae</taxon>
        <taxon>Halorubrum</taxon>
    </lineage>
</organism>
<evidence type="ECO:0000256" key="6">
    <source>
        <dbReference type="ARBA" id="ARBA00023008"/>
    </source>
</evidence>
<dbReference type="NCBIfam" id="TIGR04244">
    <property type="entry name" value="nitrous_NosZ_RR"/>
    <property type="match status" value="1"/>
</dbReference>
<evidence type="ECO:0000256" key="1">
    <source>
        <dbReference type="ARBA" id="ARBA00004418"/>
    </source>
</evidence>
<keyword evidence="3" id="KW-0732">Signal</keyword>
<dbReference type="Gene3D" id="2.60.40.420">
    <property type="entry name" value="Cupredoxins - blue copper proteins"/>
    <property type="match status" value="1"/>
</dbReference>
<dbReference type="RefSeq" id="WP_004050565.1">
    <property type="nucleotide sequence ID" value="NZ_AOJE01000070.1"/>
</dbReference>
<evidence type="ECO:0000256" key="5">
    <source>
        <dbReference type="ARBA" id="ARBA00023002"/>
    </source>
</evidence>
<dbReference type="Pfam" id="PF10518">
    <property type="entry name" value="TAT_signal"/>
    <property type="match status" value="1"/>
</dbReference>
<feature type="domain" description="Cytochrome oxidase subunit II copper A binding" evidence="8">
    <location>
        <begin position="599"/>
        <end position="699"/>
    </location>
</feature>
<evidence type="ECO:0000313" key="10">
    <source>
        <dbReference type="Proteomes" id="UP000011514"/>
    </source>
</evidence>
<dbReference type="GO" id="GO:0005509">
    <property type="term" value="F:calcium ion binding"/>
    <property type="evidence" value="ECO:0007669"/>
    <property type="project" value="InterPro"/>
</dbReference>
<dbReference type="InterPro" id="IPR015943">
    <property type="entry name" value="WD40/YVTN_repeat-like_dom_sf"/>
</dbReference>
<dbReference type="PROSITE" id="PS00078">
    <property type="entry name" value="COX2"/>
    <property type="match status" value="1"/>
</dbReference>
<dbReference type="Pfam" id="PF18764">
    <property type="entry name" value="nos_propeller"/>
    <property type="match status" value="1"/>
</dbReference>
<evidence type="ECO:0000256" key="7">
    <source>
        <dbReference type="SAM" id="MobiDB-lite"/>
    </source>
</evidence>
<keyword evidence="6" id="KW-0186">Copper</keyword>
<dbReference type="eggNOG" id="arCOG06217">
    <property type="taxonomic scope" value="Archaea"/>
</dbReference>
<dbReference type="EMBL" id="AOJE01000070">
    <property type="protein sequence ID" value="ELZ36248.1"/>
    <property type="molecule type" value="Genomic_DNA"/>
</dbReference>
<dbReference type="InterPro" id="IPR041142">
    <property type="entry name" value="NOS_propeller_2"/>
</dbReference>
<keyword evidence="2" id="KW-0479">Metal-binding</keyword>
<dbReference type="Gene3D" id="2.130.10.10">
    <property type="entry name" value="YVTN repeat-like/Quinoprotein amine dehydrogenase"/>
    <property type="match status" value="1"/>
</dbReference>
<feature type="region of interest" description="Disordered" evidence="7">
    <location>
        <begin position="1"/>
        <end position="58"/>
    </location>
</feature>
<dbReference type="PANTHER" id="PTHR42838">
    <property type="entry name" value="CYTOCHROME C OXIDASE SUBUNIT II"/>
    <property type="match status" value="1"/>
</dbReference>
<comment type="caution">
    <text evidence="9">The sequence shown here is derived from an EMBL/GenBank/DDBJ whole genome shotgun (WGS) entry which is preliminary data.</text>
</comment>
<dbReference type="Proteomes" id="UP000011514">
    <property type="component" value="Unassembled WGS sequence"/>
</dbReference>
<dbReference type="PATRIC" id="fig|1227484.4.peg.3078"/>
<dbReference type="GO" id="GO:0005507">
    <property type="term" value="F:copper ion binding"/>
    <property type="evidence" value="ECO:0007669"/>
    <property type="project" value="InterPro"/>
</dbReference>
<evidence type="ECO:0000256" key="2">
    <source>
        <dbReference type="ARBA" id="ARBA00022723"/>
    </source>
</evidence>
<dbReference type="InterPro" id="IPR019546">
    <property type="entry name" value="TAT_signal_bac_arc"/>
</dbReference>
<dbReference type="SUPFAM" id="SSF49503">
    <property type="entry name" value="Cupredoxins"/>
    <property type="match status" value="1"/>
</dbReference>
<evidence type="ECO:0000313" key="9">
    <source>
        <dbReference type="EMBL" id="ELZ36248.1"/>
    </source>
</evidence>
<dbReference type="SUPFAM" id="SSF50974">
    <property type="entry name" value="Nitrous oxide reductase, N-terminal domain"/>
    <property type="match status" value="1"/>
</dbReference>
<keyword evidence="10" id="KW-1185">Reference proteome</keyword>
<name>M0DN46_9EURY</name>
<dbReference type="InterPro" id="IPR051403">
    <property type="entry name" value="NosZ/Cyto_c_oxidase_sub2"/>
</dbReference>
<dbReference type="InterPro" id="IPR023644">
    <property type="entry name" value="NO_Rdtase"/>
</dbReference>
<protein>
    <submittedName>
        <fullName evidence="9">Nitrous-oxide reductase</fullName>
        <ecNumber evidence="9">1.7.2.4</ecNumber>
    </submittedName>
</protein>
<dbReference type="GO" id="GO:0016020">
    <property type="term" value="C:membrane"/>
    <property type="evidence" value="ECO:0007669"/>
    <property type="project" value="InterPro"/>
</dbReference>
<feature type="compositionally biased region" description="Low complexity" evidence="7">
    <location>
        <begin position="25"/>
        <end position="34"/>
    </location>
</feature>
<dbReference type="OrthoDB" id="300976at2157"/>
<dbReference type="GO" id="GO:0004129">
    <property type="term" value="F:cytochrome-c oxidase activity"/>
    <property type="evidence" value="ECO:0007669"/>
    <property type="project" value="InterPro"/>
</dbReference>
<evidence type="ECO:0000256" key="3">
    <source>
        <dbReference type="ARBA" id="ARBA00022729"/>
    </source>
</evidence>
<keyword evidence="4" id="KW-0574">Periplasm</keyword>
<reference evidence="9 10" key="1">
    <citation type="journal article" date="2014" name="PLoS Genet.">
        <title>Phylogenetically driven sequencing of extremely halophilic archaea reveals strategies for static and dynamic osmo-response.</title>
        <authorList>
            <person name="Becker E.A."/>
            <person name="Seitzer P.M."/>
            <person name="Tritt A."/>
            <person name="Larsen D."/>
            <person name="Krusor M."/>
            <person name="Yao A.I."/>
            <person name="Wu D."/>
            <person name="Madern D."/>
            <person name="Eisen J.A."/>
            <person name="Darling A.E."/>
            <person name="Facciotti M.T."/>
        </authorList>
    </citation>
    <scope>NUCLEOTIDE SEQUENCE [LARGE SCALE GENOMIC DNA]</scope>
    <source>
        <strain evidence="9 10">DSM 1137</strain>
    </source>
</reference>
<dbReference type="PANTHER" id="PTHR42838:SF2">
    <property type="entry name" value="NITROUS-OXIDE REDUCTASE"/>
    <property type="match status" value="1"/>
</dbReference>
<dbReference type="InterPro" id="IPR001505">
    <property type="entry name" value="Copper_CuA"/>
</dbReference>
<dbReference type="AlphaFoldDB" id="M0DN46"/>
<evidence type="ECO:0000256" key="4">
    <source>
        <dbReference type="ARBA" id="ARBA00022764"/>
    </source>
</evidence>
<dbReference type="GO" id="GO:0050304">
    <property type="term" value="F:nitrous-oxide reductase activity"/>
    <property type="evidence" value="ECO:0007669"/>
    <property type="project" value="UniProtKB-EC"/>
</dbReference>
<proteinExistence type="predicted"/>
<dbReference type="InterPro" id="IPR041114">
    <property type="entry name" value="Nos_propeller"/>
</dbReference>
<sequence>MTTDPNASDERTARTDEHRDERAAKANASDAEAASPTGAGSEPESDEPEIVDGRTIEHLLTDHERDIASTAKGTDATAAKRPTLDLPRLELGRRDFMKAGAAVGAMSGLAGCTSILADEDGDDSGGAAAGGEHSVAPGEHDEYYGFLSGGHTGEIRVVGLPSMRELMRIPVFQAESARGYGHDAKTSRMLEEEGDGHVWGDTHHPRVSQTDNDYDGRWLFVNDKANGRMARVDLEYFETDAITNVPNCQGVHGACMQLPDTQLVFGVGEFRVPMPNDGRDVQSPDEYGSVLTAIDPETMDIEWQVEVDGNMDNGDGGKEGRWFFATGYNSEEGVTESEMARSDRDYVKAFDIPAIWDAVESGEYEEISGVPVVDGTMDSSLNEGDRPIVRYVATPKSPHGVSVTPDGNYAIASGKLDPTCTIIDIEAIAEVDDPQDSIVGRPRVGMGPLHTAYDDRGHAYTTLFIDSQVAKWDYEAAVEAEAGSEEPIVEKHDVHYNPGHLIAAESYTASPQGDYLVSLNKLSKDRFLPVGPIHPENDQMFYIGDDEAGMQLIKDKPSYPEPHDASIVHKDKIEPAKTWDTDDYELDYVAEGEESFERVDDGTVEIEMWARRNEYAFPEVTLREGDEVRLKISNIETTSDVIHSIAIPEYDINLALAPQDTREVTFTADQPGVFWAYCAYFCSALHLEMRSRILVEPEE</sequence>
<dbReference type="PROSITE" id="PS50857">
    <property type="entry name" value="COX2_CUA"/>
    <property type="match status" value="1"/>
</dbReference>
<dbReference type="InterPro" id="IPR011045">
    <property type="entry name" value="N2O_reductase_N"/>
</dbReference>
<accession>M0DN46</accession>
<dbReference type="EC" id="1.7.2.4" evidence="9"/>
<dbReference type="Pfam" id="PF18793">
    <property type="entry name" value="nos_propeller_2"/>
    <property type="match status" value="1"/>
</dbReference>
<dbReference type="Pfam" id="PF00116">
    <property type="entry name" value="COX2"/>
    <property type="match status" value="1"/>
</dbReference>